<evidence type="ECO:0000313" key="2">
    <source>
        <dbReference type="Proteomes" id="UP000191040"/>
    </source>
</evidence>
<dbReference type="AlphaFoldDB" id="A0A1T4Z824"/>
<dbReference type="OrthoDB" id="3837807at2"/>
<reference evidence="2" key="1">
    <citation type="submission" date="2017-02" db="EMBL/GenBank/DDBJ databases">
        <authorList>
            <person name="Varghese N."/>
            <person name="Submissions S."/>
        </authorList>
    </citation>
    <scope>NUCLEOTIDE SEQUENCE [LARGE SCALE GENOMIC DNA]</scope>
    <source>
        <strain evidence="2">9H-4</strain>
    </source>
</reference>
<organism evidence="1 2">
    <name type="scientific">Aeromicrobium choanae</name>
    <dbReference type="NCBI Taxonomy" id="1736691"/>
    <lineage>
        <taxon>Bacteria</taxon>
        <taxon>Bacillati</taxon>
        <taxon>Actinomycetota</taxon>
        <taxon>Actinomycetes</taxon>
        <taxon>Propionibacteriales</taxon>
        <taxon>Nocardioidaceae</taxon>
        <taxon>Aeromicrobium</taxon>
    </lineage>
</organism>
<protein>
    <submittedName>
        <fullName evidence="1">Uncharacterized protein</fullName>
    </submittedName>
</protein>
<name>A0A1T4Z824_9ACTN</name>
<dbReference type="EMBL" id="LT796768">
    <property type="protein sequence ID" value="SKB10003.1"/>
    <property type="molecule type" value="Genomic_DNA"/>
</dbReference>
<dbReference type="STRING" id="1736691.SAMN06295964_3035"/>
<accession>A0A1T4Z824</accession>
<dbReference type="RefSeq" id="WP_078700917.1">
    <property type="nucleotide sequence ID" value="NZ_LT796768.1"/>
</dbReference>
<keyword evidence="2" id="KW-1185">Reference proteome</keyword>
<sequence>MASKAASITRATGTAWTSWDEWLTGQGAQQLPHPDIAKLALGRVHELGITKHAENGKPFNDGWWAQTIAIEYGHQHGLREKGQLSAGDHAVSASKKVVGSLDELLERWLALVAQDTFDGVALAGEPRISSTEKWRYWRAKLADGSSVNVDISADRIAVQHAGLGSADESERWRPYWKARLSDLA</sequence>
<gene>
    <name evidence="1" type="ORF">SAMN06295964_3035</name>
</gene>
<dbReference type="Proteomes" id="UP000191040">
    <property type="component" value="Chromosome I"/>
</dbReference>
<proteinExistence type="predicted"/>
<evidence type="ECO:0000313" key="1">
    <source>
        <dbReference type="EMBL" id="SKB10003.1"/>
    </source>
</evidence>